<dbReference type="AlphaFoldDB" id="A0A9C6T0S6"/>
<keyword evidence="3" id="KW-1185">Reference proteome</keyword>
<gene>
    <name evidence="4" type="primary">LOC127740610</name>
</gene>
<organism evidence="3 4">
    <name type="scientific">Arachis duranensis</name>
    <name type="common">Wild peanut</name>
    <dbReference type="NCBI Taxonomy" id="130453"/>
    <lineage>
        <taxon>Eukaryota</taxon>
        <taxon>Viridiplantae</taxon>
        <taxon>Streptophyta</taxon>
        <taxon>Embryophyta</taxon>
        <taxon>Tracheophyta</taxon>
        <taxon>Spermatophyta</taxon>
        <taxon>Magnoliopsida</taxon>
        <taxon>eudicotyledons</taxon>
        <taxon>Gunneridae</taxon>
        <taxon>Pentapetalae</taxon>
        <taxon>rosids</taxon>
        <taxon>fabids</taxon>
        <taxon>Fabales</taxon>
        <taxon>Fabaceae</taxon>
        <taxon>Papilionoideae</taxon>
        <taxon>50 kb inversion clade</taxon>
        <taxon>dalbergioids sensu lato</taxon>
        <taxon>Dalbergieae</taxon>
        <taxon>Pterocarpus clade</taxon>
        <taxon>Arachis</taxon>
    </lineage>
</organism>
<dbReference type="RefSeq" id="XP_052107711.1">
    <property type="nucleotide sequence ID" value="XM_052251751.1"/>
</dbReference>
<proteinExistence type="predicted"/>
<dbReference type="GeneID" id="127740610"/>
<name>A0A9C6T0S6_ARADU</name>
<feature type="domain" description="STICHEL DnaA-N-like alpha-beta" evidence="2">
    <location>
        <begin position="1"/>
        <end position="36"/>
    </location>
</feature>
<protein>
    <submittedName>
        <fullName evidence="4">Protein STICHEL-like 3</fullName>
    </submittedName>
</protein>
<sequence length="104" mass="11072">MFSSQMTKSTAEKFTGHILQAFESVLGTSVTIEIRCESTRDAGSTVQLPLTLPAIDGSSSHIRELSGVGVDVARAHPRGEIIEEPASPTEHKNDAQQVDAHATS</sequence>
<dbReference type="KEGG" id="adu:127740610"/>
<evidence type="ECO:0000256" key="1">
    <source>
        <dbReference type="SAM" id="MobiDB-lite"/>
    </source>
</evidence>
<feature type="region of interest" description="Disordered" evidence="1">
    <location>
        <begin position="80"/>
        <end position="104"/>
    </location>
</feature>
<evidence type="ECO:0000313" key="3">
    <source>
        <dbReference type="Proteomes" id="UP000515211"/>
    </source>
</evidence>
<reference evidence="3" key="1">
    <citation type="journal article" date="2016" name="Nat. Genet.">
        <title>The genome sequences of Arachis duranensis and Arachis ipaensis, the diploid ancestors of cultivated peanut.</title>
        <authorList>
            <person name="Bertioli D.J."/>
            <person name="Cannon S.B."/>
            <person name="Froenicke L."/>
            <person name="Huang G."/>
            <person name="Farmer A.D."/>
            <person name="Cannon E.K."/>
            <person name="Liu X."/>
            <person name="Gao D."/>
            <person name="Clevenger J."/>
            <person name="Dash S."/>
            <person name="Ren L."/>
            <person name="Moretzsohn M.C."/>
            <person name="Shirasawa K."/>
            <person name="Huang W."/>
            <person name="Vidigal B."/>
            <person name="Abernathy B."/>
            <person name="Chu Y."/>
            <person name="Niederhuth C.E."/>
            <person name="Umale P."/>
            <person name="Araujo A.C."/>
            <person name="Kozik A."/>
            <person name="Kim K.D."/>
            <person name="Burow M.D."/>
            <person name="Varshney R.K."/>
            <person name="Wang X."/>
            <person name="Zhang X."/>
            <person name="Barkley N."/>
            <person name="Guimaraes P.M."/>
            <person name="Isobe S."/>
            <person name="Guo B."/>
            <person name="Liao B."/>
            <person name="Stalker H.T."/>
            <person name="Schmitz R.J."/>
            <person name="Scheffler B.E."/>
            <person name="Leal-Bertioli S.C."/>
            <person name="Xun X."/>
            <person name="Jackson S.A."/>
            <person name="Michelmore R."/>
            <person name="Ozias-Akins P."/>
        </authorList>
    </citation>
    <scope>NUCLEOTIDE SEQUENCE [LARGE SCALE GENOMIC DNA]</scope>
    <source>
        <strain evidence="3">cv. V14167</strain>
    </source>
</reference>
<evidence type="ECO:0000259" key="2">
    <source>
        <dbReference type="Pfam" id="PF23007"/>
    </source>
</evidence>
<reference evidence="4" key="2">
    <citation type="submission" date="2025-08" db="UniProtKB">
        <authorList>
            <consortium name="RefSeq"/>
        </authorList>
    </citation>
    <scope>IDENTIFICATION</scope>
    <source>
        <tissue evidence="4">Whole plant</tissue>
    </source>
</reference>
<accession>A0A9C6T0S6</accession>
<dbReference type="Pfam" id="PF23007">
    <property type="entry name" value="DnaA_N-like_STI"/>
    <property type="match status" value="1"/>
</dbReference>
<evidence type="ECO:0000313" key="4">
    <source>
        <dbReference type="RefSeq" id="XP_052107711.1"/>
    </source>
</evidence>
<dbReference type="Proteomes" id="UP000515211">
    <property type="component" value="Chromosome 7"/>
</dbReference>
<dbReference type="InterPro" id="IPR054506">
    <property type="entry name" value="DnaA_N-like_STI"/>
</dbReference>